<feature type="region of interest" description="Disordered" evidence="1">
    <location>
        <begin position="273"/>
        <end position="324"/>
    </location>
</feature>
<dbReference type="InterPro" id="IPR025326">
    <property type="entry name" value="DUF4232"/>
</dbReference>
<dbReference type="EMBL" id="BAAAXF010000092">
    <property type="protein sequence ID" value="GAA3506629.1"/>
    <property type="molecule type" value="Genomic_DNA"/>
</dbReference>
<protein>
    <recommendedName>
        <fullName evidence="3">DUF4232 domain-containing protein</fullName>
    </recommendedName>
</protein>
<comment type="caution">
    <text evidence="4">The sequence shown here is derived from an EMBL/GenBank/DDBJ whole genome shotgun (WGS) entry which is preliminary data.</text>
</comment>
<feature type="compositionally biased region" description="Low complexity" evidence="1">
    <location>
        <begin position="287"/>
        <end position="312"/>
    </location>
</feature>
<proteinExistence type="predicted"/>
<feature type="region of interest" description="Disordered" evidence="1">
    <location>
        <begin position="34"/>
        <end position="91"/>
    </location>
</feature>
<feature type="compositionally biased region" description="Low complexity" evidence="1">
    <location>
        <begin position="62"/>
        <end position="76"/>
    </location>
</feature>
<keyword evidence="2" id="KW-0732">Signal</keyword>
<dbReference type="PROSITE" id="PS51257">
    <property type="entry name" value="PROKAR_LIPOPROTEIN"/>
    <property type="match status" value="1"/>
</dbReference>
<dbReference type="RefSeq" id="WP_193457052.1">
    <property type="nucleotide sequence ID" value="NZ_BAAAXF010000092.1"/>
</dbReference>
<gene>
    <name evidence="4" type="ORF">GCM10019016_137440</name>
</gene>
<evidence type="ECO:0000256" key="2">
    <source>
        <dbReference type="SAM" id="SignalP"/>
    </source>
</evidence>
<sequence>MQRSGSLRRVPRLRRGPLGAVALTALAALTACGGDGVTTSASSPPGTSTDTASTVTRSASVDATPGPAAPSSTRSTPPVPPDPPDDASPRCTHDRLILSLGRISPGAGNLYVPLVFTNKGTAACHLKGFPGVTLLDASGERIGAPAQRSGDMRPAIVLAPGESAYAALHTLNKGIADEPCRQPATSVQAYPPGSTWALRTQARAFQVCGGTFEGVCGPPRFASLTWISPSDGPVGRDAGPSRAVEGCEAPKTNLGSGAKQAVGISSAVPAARGECGMPGTRSAPGRSSAQDACASAAQVGRSWPAAPGAAPRRPNPRRRVDRRA</sequence>
<evidence type="ECO:0000259" key="3">
    <source>
        <dbReference type="Pfam" id="PF14016"/>
    </source>
</evidence>
<dbReference type="Proteomes" id="UP001501455">
    <property type="component" value="Unassembled WGS sequence"/>
</dbReference>
<accession>A0ABP6UJH2</accession>
<feature type="compositionally biased region" description="Basic residues" evidence="1">
    <location>
        <begin position="314"/>
        <end position="324"/>
    </location>
</feature>
<feature type="chain" id="PRO_5045436289" description="DUF4232 domain-containing protein" evidence="2">
    <location>
        <begin position="34"/>
        <end position="324"/>
    </location>
</feature>
<evidence type="ECO:0000313" key="5">
    <source>
        <dbReference type="Proteomes" id="UP001501455"/>
    </source>
</evidence>
<feature type="domain" description="DUF4232" evidence="3">
    <location>
        <begin position="91"/>
        <end position="210"/>
    </location>
</feature>
<feature type="compositionally biased region" description="Low complexity" evidence="1">
    <location>
        <begin position="34"/>
        <end position="54"/>
    </location>
</feature>
<evidence type="ECO:0000256" key="1">
    <source>
        <dbReference type="SAM" id="MobiDB-lite"/>
    </source>
</evidence>
<evidence type="ECO:0000313" key="4">
    <source>
        <dbReference type="EMBL" id="GAA3506629.1"/>
    </source>
</evidence>
<dbReference type="Pfam" id="PF14016">
    <property type="entry name" value="DUF4232"/>
    <property type="match status" value="1"/>
</dbReference>
<organism evidence="4 5">
    <name type="scientific">Streptomyces prasinosporus</name>
    <dbReference type="NCBI Taxonomy" id="68256"/>
    <lineage>
        <taxon>Bacteria</taxon>
        <taxon>Bacillati</taxon>
        <taxon>Actinomycetota</taxon>
        <taxon>Actinomycetes</taxon>
        <taxon>Kitasatosporales</taxon>
        <taxon>Streptomycetaceae</taxon>
        <taxon>Streptomyces</taxon>
        <taxon>Streptomyces albogriseolus group</taxon>
    </lineage>
</organism>
<feature type="signal peptide" evidence="2">
    <location>
        <begin position="1"/>
        <end position="33"/>
    </location>
</feature>
<name>A0ABP6UJH2_9ACTN</name>
<keyword evidence="5" id="KW-1185">Reference proteome</keyword>
<reference evidence="5" key="1">
    <citation type="journal article" date="2019" name="Int. J. Syst. Evol. Microbiol.">
        <title>The Global Catalogue of Microorganisms (GCM) 10K type strain sequencing project: providing services to taxonomists for standard genome sequencing and annotation.</title>
        <authorList>
            <consortium name="The Broad Institute Genomics Platform"/>
            <consortium name="The Broad Institute Genome Sequencing Center for Infectious Disease"/>
            <person name="Wu L."/>
            <person name="Ma J."/>
        </authorList>
    </citation>
    <scope>NUCLEOTIDE SEQUENCE [LARGE SCALE GENOMIC DNA]</scope>
    <source>
        <strain evidence="5">JCM 4816</strain>
    </source>
</reference>